<dbReference type="Gene3D" id="2.160.10.10">
    <property type="entry name" value="Hexapeptide repeat proteins"/>
    <property type="match status" value="1"/>
</dbReference>
<dbReference type="GO" id="GO:0005978">
    <property type="term" value="P:glycogen biosynthetic process"/>
    <property type="evidence" value="ECO:0007669"/>
    <property type="project" value="UniProtKB-KW"/>
</dbReference>
<reference evidence="5 6" key="1">
    <citation type="submission" date="2018-12" db="EMBL/GenBank/DDBJ databases">
        <title>Bacillus yapensis draft genome sequence.</title>
        <authorList>
            <person name="Yu L."/>
            <person name="Xu X."/>
            <person name="Tang X."/>
        </authorList>
    </citation>
    <scope>NUCLEOTIDE SEQUENCE [LARGE SCALE GENOMIC DNA]</scope>
    <source>
        <strain evidence="5 6">XXST-01</strain>
    </source>
</reference>
<dbReference type="EC" id="2.7.7.27" evidence="5"/>
<proteinExistence type="inferred from homology"/>
<dbReference type="Proteomes" id="UP000271374">
    <property type="component" value="Unassembled WGS sequence"/>
</dbReference>
<dbReference type="InterPro" id="IPR056818">
    <property type="entry name" value="GlmU/GlgC-like_hexapep"/>
</dbReference>
<evidence type="ECO:0000313" key="5">
    <source>
        <dbReference type="EMBL" id="RTR28802.1"/>
    </source>
</evidence>
<keyword evidence="2" id="KW-0320">Glycogen biosynthesis</keyword>
<dbReference type="InterPro" id="IPR029044">
    <property type="entry name" value="Nucleotide-diphossugar_trans"/>
</dbReference>
<accession>A0A431VZT0</accession>
<dbReference type="CDD" id="cd04651">
    <property type="entry name" value="LbH_G1P_AT_C"/>
    <property type="match status" value="1"/>
</dbReference>
<dbReference type="PANTHER" id="PTHR43523">
    <property type="entry name" value="GLUCOSE-1-PHOSPHATE ADENYLYLTRANSFERASE-RELATED"/>
    <property type="match status" value="1"/>
</dbReference>
<dbReference type="OrthoDB" id="9801810at2"/>
<dbReference type="PANTHER" id="PTHR43523:SF6">
    <property type="entry name" value="GLYCOGEN BIOSYNTHESIS PROTEIN GLGD"/>
    <property type="match status" value="1"/>
</dbReference>
<dbReference type="InterPro" id="IPR011004">
    <property type="entry name" value="Trimer_LpxA-like_sf"/>
</dbReference>
<protein>
    <submittedName>
        <fullName evidence="5">Glucose-1-phosphate adenylyltransferase subunit GlgD</fullName>
        <ecNumber evidence="5">2.7.7.27</ecNumber>
    </submittedName>
</protein>
<comment type="similarity">
    <text evidence="1">Belongs to the bacterial/plant glucose-1-phosphate adenylyltransferase family.</text>
</comment>
<dbReference type="InterPro" id="IPR011832">
    <property type="entry name" value="GlgDAde_trans"/>
</dbReference>
<evidence type="ECO:0000259" key="3">
    <source>
        <dbReference type="Pfam" id="PF00483"/>
    </source>
</evidence>
<dbReference type="Pfam" id="PF00483">
    <property type="entry name" value="NTP_transferase"/>
    <property type="match status" value="1"/>
</dbReference>
<organism evidence="5 6">
    <name type="scientific">Bacillus yapensis</name>
    <dbReference type="NCBI Taxonomy" id="2492960"/>
    <lineage>
        <taxon>Bacteria</taxon>
        <taxon>Bacillati</taxon>
        <taxon>Bacillota</taxon>
        <taxon>Bacilli</taxon>
        <taxon>Bacillales</taxon>
        <taxon>Bacillaceae</taxon>
        <taxon>Bacillus</taxon>
    </lineage>
</organism>
<keyword evidence="5" id="KW-0548">Nucleotidyltransferase</keyword>
<gene>
    <name evidence="5" type="primary">glgD</name>
    <name evidence="5" type="ORF">EKG37_16430</name>
</gene>
<feature type="domain" description="Nucleotidyl transferase" evidence="3">
    <location>
        <begin position="19"/>
        <end position="157"/>
    </location>
</feature>
<keyword evidence="6" id="KW-1185">Reference proteome</keyword>
<evidence type="ECO:0000256" key="2">
    <source>
        <dbReference type="ARBA" id="ARBA00023056"/>
    </source>
</evidence>
<dbReference type="EMBL" id="RXNT01000014">
    <property type="protein sequence ID" value="RTR28802.1"/>
    <property type="molecule type" value="Genomic_DNA"/>
</dbReference>
<dbReference type="GO" id="GO:0008878">
    <property type="term" value="F:glucose-1-phosphate adenylyltransferase activity"/>
    <property type="evidence" value="ECO:0007669"/>
    <property type="project" value="UniProtKB-EC"/>
</dbReference>
<dbReference type="SUPFAM" id="SSF53448">
    <property type="entry name" value="Nucleotide-diphospho-sugar transferases"/>
    <property type="match status" value="1"/>
</dbReference>
<evidence type="ECO:0000313" key="6">
    <source>
        <dbReference type="Proteomes" id="UP000271374"/>
    </source>
</evidence>
<feature type="domain" description="Glucose-1-phosphate adenylyltransferase/Bifunctional protein GlmU-like C-terminal hexapeptide" evidence="4">
    <location>
        <begin position="288"/>
        <end position="354"/>
    </location>
</feature>
<dbReference type="Gene3D" id="3.90.550.10">
    <property type="entry name" value="Spore Coat Polysaccharide Biosynthesis Protein SpsA, Chain A"/>
    <property type="match status" value="1"/>
</dbReference>
<dbReference type="AlphaFoldDB" id="A0A431VZT0"/>
<keyword evidence="5" id="KW-0808">Transferase</keyword>
<evidence type="ECO:0000259" key="4">
    <source>
        <dbReference type="Pfam" id="PF24894"/>
    </source>
</evidence>
<sequence length="372" mass="42605">MNALGIVFSNINDKQVPEITKKRIMASVPFGGRYRLIDFVLSNMTNSGINNIGIVTKRNYQNLMDHIGTGKAWDLARKRGGIRLLQSFPDDSEEVVQIDNRLETLKGIMYYLDKADEKYVVLSDCDIVCNISYSDMLKSHQENHADVTILYKKNQENATWKEKRPVFKLDKNERISKIERSTNIKISDALYLGTMIVQKEFLKKHISLAINKGYTRILDYWADHTDHFLVKGYEFKEYFAYIDSLESYLKSNLDLLKLSVREDLFRKPYRPIYTSVNDSAPTKYGPSAVVENSIIADGCIIDGTVKNSIIFRGVKIKKYATVSNSIVMQDCEIGINATLNHIVTDKNVQIGENRMLCGHETHPFYIEKGSRI</sequence>
<name>A0A431VZT0_9BACI</name>
<dbReference type="InterPro" id="IPR005835">
    <property type="entry name" value="NTP_transferase_dom"/>
</dbReference>
<dbReference type="NCBIfam" id="TIGR02092">
    <property type="entry name" value="glgD"/>
    <property type="match status" value="1"/>
</dbReference>
<dbReference type="Pfam" id="PF24894">
    <property type="entry name" value="Hexapep_GlmU"/>
    <property type="match status" value="1"/>
</dbReference>
<dbReference type="InterPro" id="IPR011831">
    <property type="entry name" value="ADP-Glc_PPase"/>
</dbReference>
<dbReference type="RefSeq" id="WP_126409900.1">
    <property type="nucleotide sequence ID" value="NZ_RXNT01000014.1"/>
</dbReference>
<evidence type="ECO:0000256" key="1">
    <source>
        <dbReference type="ARBA" id="ARBA00010443"/>
    </source>
</evidence>
<comment type="caution">
    <text evidence="5">The sequence shown here is derived from an EMBL/GenBank/DDBJ whole genome shotgun (WGS) entry which is preliminary data.</text>
</comment>
<dbReference type="SUPFAM" id="SSF51161">
    <property type="entry name" value="Trimeric LpxA-like enzymes"/>
    <property type="match status" value="1"/>
</dbReference>